<dbReference type="SUPFAM" id="SSF56436">
    <property type="entry name" value="C-type lectin-like"/>
    <property type="match status" value="1"/>
</dbReference>
<accession>A0A7K4JTQ9</accession>
<dbReference type="InterPro" id="IPR050828">
    <property type="entry name" value="C-type_lectin/matrix_domain"/>
</dbReference>
<dbReference type="AlphaFoldDB" id="A0A7K4JTQ9"/>
<organism evidence="2 3">
    <name type="scientific">Geococcyx californianus</name>
    <name type="common">Greater roadrunner</name>
    <name type="synonym">Saurothera californiana</name>
    <dbReference type="NCBI Taxonomy" id="8947"/>
    <lineage>
        <taxon>Eukaryota</taxon>
        <taxon>Metazoa</taxon>
        <taxon>Chordata</taxon>
        <taxon>Craniata</taxon>
        <taxon>Vertebrata</taxon>
        <taxon>Euteleostomi</taxon>
        <taxon>Archelosauria</taxon>
        <taxon>Archosauria</taxon>
        <taxon>Dinosauria</taxon>
        <taxon>Saurischia</taxon>
        <taxon>Theropoda</taxon>
        <taxon>Coelurosauria</taxon>
        <taxon>Aves</taxon>
        <taxon>Neognathae</taxon>
        <taxon>Neoaves</taxon>
        <taxon>Otidimorphae</taxon>
        <taxon>Cuculiformes</taxon>
        <taxon>Neomorphidae</taxon>
        <taxon>Geococcyx</taxon>
    </lineage>
</organism>
<keyword evidence="1" id="KW-0472">Membrane</keyword>
<dbReference type="PANTHER" id="PTHR45710:SF15">
    <property type="entry name" value="C-TYPE LECTIN DOMAIN FAMILY 2 MEMBER B"/>
    <property type="match status" value="1"/>
</dbReference>
<dbReference type="OrthoDB" id="8935730at2759"/>
<dbReference type="EMBL" id="VWPV01052264">
    <property type="protein sequence ID" value="NWH67859.1"/>
    <property type="molecule type" value="Genomic_DNA"/>
</dbReference>
<keyword evidence="3" id="KW-1185">Reference proteome</keyword>
<evidence type="ECO:0000313" key="3">
    <source>
        <dbReference type="Proteomes" id="UP000531151"/>
    </source>
</evidence>
<dbReference type="Gene3D" id="3.10.100.10">
    <property type="entry name" value="Mannose-Binding Protein A, subunit A"/>
    <property type="match status" value="1"/>
</dbReference>
<sequence length="160" mass="17605">DCGSLFPDVTLKCIKDKRVPIGVVVLVAALLLAIIALAAKKCPSCPSCSSPSLPSCPENGIGYREKCFYLVEDEADWNGGRNSCRLLGAHLATINARKELVNTRSPRNWWVAGRKDHAMLAFSPFQGFLSRYGGSSQHWVGLWRDGIGPWKWLNGSIFNN</sequence>
<dbReference type="InterPro" id="IPR016187">
    <property type="entry name" value="CTDL_fold"/>
</dbReference>
<evidence type="ECO:0000313" key="2">
    <source>
        <dbReference type="EMBL" id="NWH67859.1"/>
    </source>
</evidence>
<dbReference type="Proteomes" id="UP000531151">
    <property type="component" value="Unassembled WGS sequence"/>
</dbReference>
<feature type="transmembrane region" description="Helical" evidence="1">
    <location>
        <begin position="21"/>
        <end position="39"/>
    </location>
</feature>
<reference evidence="2 3" key="1">
    <citation type="submission" date="2019-09" db="EMBL/GenBank/DDBJ databases">
        <title>Bird 10,000 Genomes (B10K) Project - Family phase.</title>
        <authorList>
            <person name="Zhang G."/>
        </authorList>
    </citation>
    <scope>NUCLEOTIDE SEQUENCE [LARGE SCALE GENOMIC DNA]</scope>
    <source>
        <strain evidence="2">B10K-CU-031-07</strain>
        <tissue evidence="2">Muscle</tissue>
    </source>
</reference>
<dbReference type="PANTHER" id="PTHR45710">
    <property type="entry name" value="C-TYPE LECTIN DOMAIN-CONTAINING PROTEIN 180"/>
    <property type="match status" value="1"/>
</dbReference>
<keyword evidence="1" id="KW-1133">Transmembrane helix</keyword>
<proteinExistence type="predicted"/>
<evidence type="ECO:0000256" key="1">
    <source>
        <dbReference type="SAM" id="Phobius"/>
    </source>
</evidence>
<gene>
    <name evidence="2" type="primary">Cd69</name>
    <name evidence="2" type="ORF">GEOCAL_R06650</name>
</gene>
<feature type="non-terminal residue" evidence="2">
    <location>
        <position position="160"/>
    </location>
</feature>
<dbReference type="InterPro" id="IPR016186">
    <property type="entry name" value="C-type_lectin-like/link_sf"/>
</dbReference>
<keyword evidence="1" id="KW-0812">Transmembrane</keyword>
<feature type="non-terminal residue" evidence="2">
    <location>
        <position position="1"/>
    </location>
</feature>
<protein>
    <submittedName>
        <fullName evidence="2">CD69 protein</fullName>
    </submittedName>
</protein>
<name>A0A7K4JTQ9_GEOCA</name>
<comment type="caution">
    <text evidence="2">The sequence shown here is derived from an EMBL/GenBank/DDBJ whole genome shotgun (WGS) entry which is preliminary data.</text>
</comment>